<dbReference type="Gene3D" id="3.30.565.40">
    <property type="entry name" value="Fervidobacterium nodosum Rt17-B1 like"/>
    <property type="match status" value="1"/>
</dbReference>
<feature type="domain" description="DUF3298" evidence="1">
    <location>
        <begin position="101"/>
        <end position="175"/>
    </location>
</feature>
<evidence type="ECO:0000313" key="3">
    <source>
        <dbReference type="Proteomes" id="UP000254065"/>
    </source>
</evidence>
<keyword evidence="3" id="KW-1185">Reference proteome</keyword>
<proteinExistence type="predicted"/>
<dbReference type="OrthoDB" id="8610451at2"/>
<dbReference type="AlphaFoldDB" id="A0A378R108"/>
<accession>A0A378R108</accession>
<dbReference type="RefSeq" id="WP_029102080.1">
    <property type="nucleotide sequence ID" value="NZ_UGQB01000004.1"/>
</dbReference>
<dbReference type="Pfam" id="PF11738">
    <property type="entry name" value="DUF3298"/>
    <property type="match status" value="1"/>
</dbReference>
<evidence type="ECO:0000313" key="2">
    <source>
        <dbReference type="EMBL" id="STZ08479.1"/>
    </source>
</evidence>
<name>A0A378R108_9GAMM</name>
<dbReference type="InterPro" id="IPR021729">
    <property type="entry name" value="DUF3298"/>
</dbReference>
<dbReference type="InterPro" id="IPR037126">
    <property type="entry name" value="PdaC/RsiV-like_sf"/>
</dbReference>
<gene>
    <name evidence="2" type="ORF">NCTC12877_01482</name>
</gene>
<evidence type="ECO:0000259" key="1">
    <source>
        <dbReference type="Pfam" id="PF11738"/>
    </source>
</evidence>
<reference evidence="2 3" key="1">
    <citation type="submission" date="2018-06" db="EMBL/GenBank/DDBJ databases">
        <authorList>
            <consortium name="Pathogen Informatics"/>
            <person name="Doyle S."/>
        </authorList>
    </citation>
    <scope>NUCLEOTIDE SEQUENCE [LARGE SCALE GENOMIC DNA]</scope>
    <source>
        <strain evidence="2 3">NCTC12877</strain>
    </source>
</reference>
<dbReference type="STRING" id="1122244.GCA_000426885_00132"/>
<dbReference type="Proteomes" id="UP000254065">
    <property type="component" value="Unassembled WGS sequence"/>
</dbReference>
<organism evidence="2 3">
    <name type="scientific">Moraxella caprae</name>
    <dbReference type="NCBI Taxonomy" id="90240"/>
    <lineage>
        <taxon>Bacteria</taxon>
        <taxon>Pseudomonadati</taxon>
        <taxon>Pseudomonadota</taxon>
        <taxon>Gammaproteobacteria</taxon>
        <taxon>Moraxellales</taxon>
        <taxon>Moraxellaceae</taxon>
        <taxon>Moraxella</taxon>
    </lineage>
</organism>
<dbReference type="Gene3D" id="3.90.640.20">
    <property type="entry name" value="Heat-shock cognate protein, ATPase"/>
    <property type="match status" value="1"/>
</dbReference>
<protein>
    <submittedName>
        <fullName evidence="2">Protein of uncharacterized function (DUF3298)</fullName>
    </submittedName>
</protein>
<dbReference type="EMBL" id="UGQB01000004">
    <property type="protein sequence ID" value="STZ08479.1"/>
    <property type="molecule type" value="Genomic_DNA"/>
</dbReference>
<sequence>MWIACHVKNKVHATKGYCKHLFDDSGEWTSEYFSEPDNQNSPLSYKFSSDAELISVSDKTVQIVREDYLFDFGAHGIPSVEFYVMDLADKKRLKLDDVLINPAKKSELENLLKQEFTKELKTKMGLTDDEVQSHFDFWEFVITDNFYFSPKGMTFVYIPYEIAPYAMGFTALNISKAQLKGLIKDKYIHQSFDQFDDNQWSKSSQMQ</sequence>